<organism evidence="11 12">
    <name type="scientific">Bradyrhizobium australiense</name>
    <dbReference type="NCBI Taxonomy" id="2721161"/>
    <lineage>
        <taxon>Bacteria</taxon>
        <taxon>Pseudomonadati</taxon>
        <taxon>Pseudomonadota</taxon>
        <taxon>Alphaproteobacteria</taxon>
        <taxon>Hyphomicrobiales</taxon>
        <taxon>Nitrobacteraceae</taxon>
        <taxon>Bradyrhizobium</taxon>
    </lineage>
</organism>
<keyword evidence="8" id="KW-0805">Transcription regulation</keyword>
<dbReference type="NCBIfam" id="NF045678">
    <property type="entry name" value="TransRegIrrA"/>
    <property type="match status" value="1"/>
</dbReference>
<dbReference type="GO" id="GO:0000976">
    <property type="term" value="F:transcription cis-regulatory region binding"/>
    <property type="evidence" value="ECO:0007669"/>
    <property type="project" value="TreeGrafter"/>
</dbReference>
<keyword evidence="9" id="KW-0238">DNA-binding</keyword>
<keyword evidence="6" id="KW-0479">Metal-binding</keyword>
<dbReference type="InterPro" id="IPR036388">
    <property type="entry name" value="WH-like_DNA-bd_sf"/>
</dbReference>
<name>A0A7Y4GUD6_9BRAD</name>
<evidence type="ECO:0000256" key="10">
    <source>
        <dbReference type="ARBA" id="ARBA00023163"/>
    </source>
</evidence>
<dbReference type="SUPFAM" id="SSF46785">
    <property type="entry name" value="Winged helix' DNA-binding domain"/>
    <property type="match status" value="1"/>
</dbReference>
<dbReference type="AlphaFoldDB" id="A0A7Y4GUD6"/>
<keyword evidence="5" id="KW-0678">Repressor</keyword>
<evidence type="ECO:0000256" key="2">
    <source>
        <dbReference type="ARBA" id="ARBA00007957"/>
    </source>
</evidence>
<accession>A0A7Y4GUD6</accession>
<dbReference type="PANTHER" id="PTHR33202:SF7">
    <property type="entry name" value="FERRIC UPTAKE REGULATION PROTEIN"/>
    <property type="match status" value="1"/>
</dbReference>
<comment type="similarity">
    <text evidence="2">Belongs to the Fur family.</text>
</comment>
<dbReference type="EMBL" id="JAAVLX010000005">
    <property type="protein sequence ID" value="NOJ41547.1"/>
    <property type="molecule type" value="Genomic_DNA"/>
</dbReference>
<gene>
    <name evidence="11" type="ORF">HCN58_18460</name>
</gene>
<dbReference type="FunFam" id="1.10.10.10:FF:000007">
    <property type="entry name" value="Ferric uptake regulation protein"/>
    <property type="match status" value="1"/>
</dbReference>
<protein>
    <recommendedName>
        <fullName evidence="3">Ferric uptake regulation protein</fullName>
    </recommendedName>
</protein>
<dbReference type="NCBIfam" id="NF045677">
    <property type="entry name" value="FeRespRegIrr"/>
    <property type="match status" value="1"/>
</dbReference>
<evidence type="ECO:0000256" key="3">
    <source>
        <dbReference type="ARBA" id="ARBA00020910"/>
    </source>
</evidence>
<keyword evidence="10" id="KW-0804">Transcription</keyword>
<dbReference type="GO" id="GO:0045892">
    <property type="term" value="P:negative regulation of DNA-templated transcription"/>
    <property type="evidence" value="ECO:0007669"/>
    <property type="project" value="TreeGrafter"/>
</dbReference>
<dbReference type="GO" id="GO:1900376">
    <property type="term" value="P:regulation of secondary metabolite biosynthetic process"/>
    <property type="evidence" value="ECO:0007669"/>
    <property type="project" value="TreeGrafter"/>
</dbReference>
<evidence type="ECO:0000256" key="4">
    <source>
        <dbReference type="ARBA" id="ARBA00022490"/>
    </source>
</evidence>
<evidence type="ECO:0000313" key="12">
    <source>
        <dbReference type="Proteomes" id="UP000544122"/>
    </source>
</evidence>
<dbReference type="Proteomes" id="UP000544122">
    <property type="component" value="Unassembled WGS sequence"/>
</dbReference>
<evidence type="ECO:0000256" key="9">
    <source>
        <dbReference type="ARBA" id="ARBA00023125"/>
    </source>
</evidence>
<dbReference type="InterPro" id="IPR002481">
    <property type="entry name" value="FUR"/>
</dbReference>
<evidence type="ECO:0000256" key="8">
    <source>
        <dbReference type="ARBA" id="ARBA00023015"/>
    </source>
</evidence>
<comment type="subcellular location">
    <subcellularLocation>
        <location evidence="1">Cytoplasm</location>
    </subcellularLocation>
</comment>
<evidence type="ECO:0000256" key="6">
    <source>
        <dbReference type="ARBA" id="ARBA00022723"/>
    </source>
</evidence>
<keyword evidence="4" id="KW-0963">Cytoplasm</keyword>
<dbReference type="Pfam" id="PF01475">
    <property type="entry name" value="FUR"/>
    <property type="match status" value="1"/>
</dbReference>
<dbReference type="Gene3D" id="1.10.10.10">
    <property type="entry name" value="Winged helix-like DNA-binding domain superfamily/Winged helix DNA-binding domain"/>
    <property type="match status" value="1"/>
</dbReference>
<dbReference type="GO" id="GO:0005737">
    <property type="term" value="C:cytoplasm"/>
    <property type="evidence" value="ECO:0007669"/>
    <property type="project" value="UniProtKB-SubCell"/>
</dbReference>
<evidence type="ECO:0000256" key="7">
    <source>
        <dbReference type="ARBA" id="ARBA00022833"/>
    </source>
</evidence>
<evidence type="ECO:0000256" key="5">
    <source>
        <dbReference type="ARBA" id="ARBA00022491"/>
    </source>
</evidence>
<keyword evidence="12" id="KW-1185">Reference proteome</keyword>
<comment type="caution">
    <text evidence="11">The sequence shown here is derived from an EMBL/GenBank/DDBJ whole genome shotgun (WGS) entry which is preliminary data.</text>
</comment>
<dbReference type="PANTHER" id="PTHR33202">
    <property type="entry name" value="ZINC UPTAKE REGULATION PROTEIN"/>
    <property type="match status" value="1"/>
</dbReference>
<dbReference type="GO" id="GO:0008270">
    <property type="term" value="F:zinc ion binding"/>
    <property type="evidence" value="ECO:0007669"/>
    <property type="project" value="TreeGrafter"/>
</dbReference>
<keyword evidence="7" id="KW-0862">Zinc</keyword>
<evidence type="ECO:0000313" key="11">
    <source>
        <dbReference type="EMBL" id="NOJ41547.1"/>
    </source>
</evidence>
<reference evidence="11 12" key="1">
    <citation type="submission" date="2020-03" db="EMBL/GenBank/DDBJ databases">
        <title>Bradyrhizobium diversity isolated from nodules of Indigofera sp.</title>
        <authorList>
            <person name="Klepa M."/>
            <person name="Helene L."/>
            <person name="Hungria M."/>
        </authorList>
    </citation>
    <scope>NUCLEOTIDE SEQUENCE [LARGE SCALE GENOMIC DNA]</scope>
    <source>
        <strain evidence="11 12">WSM 1791</strain>
    </source>
</reference>
<sequence length="170" mass="19021">MNRPLARLPTRDAGDRASLEEVQVEPASVQLSGQYPATGWNNVLLKAGVRPTRQRVILSELLFARGARHVSAEMLFAEAHETGFPVPWSTVYNTLNQFTQAGLLRRFCLDGSRALYDTNTTPHPHYYLHGEDTLLDVPNADLLLVNVPEPLRGHEVSCVDLIIHLSRKRS</sequence>
<proteinExistence type="inferred from homology"/>
<dbReference type="GO" id="GO:0003700">
    <property type="term" value="F:DNA-binding transcription factor activity"/>
    <property type="evidence" value="ECO:0007669"/>
    <property type="project" value="InterPro"/>
</dbReference>
<evidence type="ECO:0000256" key="1">
    <source>
        <dbReference type="ARBA" id="ARBA00004496"/>
    </source>
</evidence>
<dbReference type="InterPro" id="IPR036390">
    <property type="entry name" value="WH_DNA-bd_sf"/>
</dbReference>